<dbReference type="GO" id="GO:0008270">
    <property type="term" value="F:zinc ion binding"/>
    <property type="evidence" value="ECO:0007669"/>
    <property type="project" value="InterPro"/>
</dbReference>
<organism evidence="4 5">
    <name type="scientific">Emericellopsis atlantica</name>
    <dbReference type="NCBI Taxonomy" id="2614577"/>
    <lineage>
        <taxon>Eukaryota</taxon>
        <taxon>Fungi</taxon>
        <taxon>Dikarya</taxon>
        <taxon>Ascomycota</taxon>
        <taxon>Pezizomycotina</taxon>
        <taxon>Sordariomycetes</taxon>
        <taxon>Hypocreomycetidae</taxon>
        <taxon>Hypocreales</taxon>
        <taxon>Bionectriaceae</taxon>
        <taxon>Emericellopsis</taxon>
    </lineage>
</organism>
<evidence type="ECO:0000313" key="5">
    <source>
        <dbReference type="Proteomes" id="UP000887229"/>
    </source>
</evidence>
<feature type="compositionally biased region" description="Polar residues" evidence="2">
    <location>
        <begin position="45"/>
        <end position="58"/>
    </location>
</feature>
<dbReference type="GeneID" id="70296371"/>
<feature type="compositionally biased region" description="Low complexity" evidence="2">
    <location>
        <begin position="28"/>
        <end position="39"/>
    </location>
</feature>
<dbReference type="SMART" id="SM00066">
    <property type="entry name" value="GAL4"/>
    <property type="match status" value="1"/>
</dbReference>
<dbReference type="RefSeq" id="XP_046113288.1">
    <property type="nucleotide sequence ID" value="XM_046265468.1"/>
</dbReference>
<protein>
    <recommendedName>
        <fullName evidence="3">Zn(2)-C6 fungal-type domain-containing protein</fullName>
    </recommendedName>
</protein>
<feature type="region of interest" description="Disordered" evidence="2">
    <location>
        <begin position="119"/>
        <end position="206"/>
    </location>
</feature>
<dbReference type="SUPFAM" id="SSF57701">
    <property type="entry name" value="Zn2/Cys6 DNA-binding domain"/>
    <property type="match status" value="1"/>
</dbReference>
<name>A0A9P7ZDB9_9HYPO</name>
<feature type="compositionally biased region" description="Pro residues" evidence="2">
    <location>
        <begin position="325"/>
        <end position="337"/>
    </location>
</feature>
<reference evidence="4" key="1">
    <citation type="journal article" date="2021" name="IMA Fungus">
        <title>Genomic characterization of three marine fungi, including Emericellopsis atlantica sp. nov. with signatures of a generalist lifestyle and marine biomass degradation.</title>
        <authorList>
            <person name="Hagestad O.C."/>
            <person name="Hou L."/>
            <person name="Andersen J.H."/>
            <person name="Hansen E.H."/>
            <person name="Altermark B."/>
            <person name="Li C."/>
            <person name="Kuhnert E."/>
            <person name="Cox R.J."/>
            <person name="Crous P.W."/>
            <person name="Spatafora J.W."/>
            <person name="Lail K."/>
            <person name="Amirebrahimi M."/>
            <person name="Lipzen A."/>
            <person name="Pangilinan J."/>
            <person name="Andreopoulos W."/>
            <person name="Hayes R.D."/>
            <person name="Ng V."/>
            <person name="Grigoriev I.V."/>
            <person name="Jackson S.A."/>
            <person name="Sutton T.D.S."/>
            <person name="Dobson A.D.W."/>
            <person name="Rama T."/>
        </authorList>
    </citation>
    <scope>NUCLEOTIDE SEQUENCE</scope>
    <source>
        <strain evidence="4">TS7</strain>
    </source>
</reference>
<feature type="compositionally biased region" description="Polar residues" evidence="2">
    <location>
        <begin position="15"/>
        <end position="27"/>
    </location>
</feature>
<dbReference type="EMBL" id="MU251326">
    <property type="protein sequence ID" value="KAG9249363.1"/>
    <property type="molecule type" value="Genomic_DNA"/>
</dbReference>
<keyword evidence="5" id="KW-1185">Reference proteome</keyword>
<dbReference type="PROSITE" id="PS00463">
    <property type="entry name" value="ZN2_CY6_FUNGAL_1"/>
    <property type="match status" value="1"/>
</dbReference>
<dbReference type="Gene3D" id="4.10.240.10">
    <property type="entry name" value="Zn(2)-C6 fungal-type DNA-binding domain"/>
    <property type="match status" value="1"/>
</dbReference>
<feature type="compositionally biased region" description="Low complexity" evidence="2">
    <location>
        <begin position="130"/>
        <end position="155"/>
    </location>
</feature>
<dbReference type="InterPro" id="IPR001138">
    <property type="entry name" value="Zn2Cys6_DnaBD"/>
</dbReference>
<dbReference type="GO" id="GO:0000981">
    <property type="term" value="F:DNA-binding transcription factor activity, RNA polymerase II-specific"/>
    <property type="evidence" value="ECO:0007669"/>
    <property type="project" value="InterPro"/>
</dbReference>
<dbReference type="Proteomes" id="UP000887229">
    <property type="component" value="Unassembled WGS sequence"/>
</dbReference>
<feature type="region of interest" description="Disordered" evidence="2">
    <location>
        <begin position="306"/>
        <end position="373"/>
    </location>
</feature>
<keyword evidence="1" id="KW-0539">Nucleus</keyword>
<proteinExistence type="predicted"/>
<evidence type="ECO:0000256" key="1">
    <source>
        <dbReference type="ARBA" id="ARBA00023242"/>
    </source>
</evidence>
<dbReference type="Pfam" id="PF00172">
    <property type="entry name" value="Zn_clus"/>
    <property type="match status" value="1"/>
</dbReference>
<evidence type="ECO:0000259" key="3">
    <source>
        <dbReference type="PROSITE" id="PS50048"/>
    </source>
</evidence>
<comment type="caution">
    <text evidence="4">The sequence shown here is derived from an EMBL/GenBank/DDBJ whole genome shotgun (WGS) entry which is preliminary data.</text>
</comment>
<dbReference type="AlphaFoldDB" id="A0A9P7ZDB9"/>
<dbReference type="InterPro" id="IPR036864">
    <property type="entry name" value="Zn2-C6_fun-type_DNA-bd_sf"/>
</dbReference>
<feature type="region of interest" description="Disordered" evidence="2">
    <location>
        <begin position="1"/>
        <end position="71"/>
    </location>
</feature>
<dbReference type="PROSITE" id="PS50048">
    <property type="entry name" value="ZN2_CY6_FUNGAL_2"/>
    <property type="match status" value="1"/>
</dbReference>
<dbReference type="CDD" id="cd00067">
    <property type="entry name" value="GAL4"/>
    <property type="match status" value="1"/>
</dbReference>
<gene>
    <name evidence="4" type="ORF">F5Z01DRAFT_678720</name>
</gene>
<evidence type="ECO:0000256" key="2">
    <source>
        <dbReference type="SAM" id="MobiDB-lite"/>
    </source>
</evidence>
<sequence>MSCQSSGHPMDGSEMNMSQGSYQSGYEMSSQQPSPSMSMDPNWPLQRSFSTPDGTTMHQIEPNATEKKRNKLGYHRTSVACSHCRRRKIRCIPSANDPQGRCANCIRLKKDCSFILTEQQQGSDARHRGSAQPSADPRSSSQPSSPAGTPSASLPYSVPQGPHAPFPGVAANMPPMPPPLTAGPGPEGSMSTDLNPANRYDYSQAPPSWVPSSNIHPFLQEEHPNWSNPFRPQGDGPGGEAPAEQHAMSANWTGPREAGWGQMGVPARSMSYSGEAMRGGGSGAYGMIPQQPAYAATNIQGLPDPNAYHHMGAASVSPTGIPHPAQAPPGWQQPPPQDFDRPDGYGSWEGSAPFPPTQQMPAGKTIDGTRGGS</sequence>
<accession>A0A9P7ZDB9</accession>
<feature type="domain" description="Zn(2)-C6 fungal-type" evidence="3">
    <location>
        <begin position="80"/>
        <end position="114"/>
    </location>
</feature>
<dbReference type="OrthoDB" id="4150019at2759"/>
<evidence type="ECO:0000313" key="4">
    <source>
        <dbReference type="EMBL" id="KAG9249363.1"/>
    </source>
</evidence>
<feature type="region of interest" description="Disordered" evidence="2">
    <location>
        <begin position="227"/>
        <end position="246"/>
    </location>
</feature>